<keyword evidence="2" id="KW-1185">Reference proteome</keyword>
<evidence type="ECO:0000313" key="2">
    <source>
        <dbReference type="Proteomes" id="UP000187203"/>
    </source>
</evidence>
<comment type="caution">
    <text evidence="1">The sequence shown here is derived from an EMBL/GenBank/DDBJ whole genome shotgun (WGS) entry which is preliminary data.</text>
</comment>
<name>A0A1R3FXZ3_9ROSI</name>
<evidence type="ECO:0000313" key="1">
    <source>
        <dbReference type="EMBL" id="OMO50626.1"/>
    </source>
</evidence>
<protein>
    <recommendedName>
        <fullName evidence="3">Rapid ALkalinization Factor</fullName>
    </recommendedName>
</protein>
<dbReference type="AlphaFoldDB" id="A0A1R3FXZ3"/>
<dbReference type="EMBL" id="AWUE01024479">
    <property type="protein sequence ID" value="OMO50626.1"/>
    <property type="molecule type" value="Genomic_DNA"/>
</dbReference>
<dbReference type="OrthoDB" id="10358412at2759"/>
<evidence type="ECO:0008006" key="3">
    <source>
        <dbReference type="Google" id="ProtNLM"/>
    </source>
</evidence>
<accession>A0A1R3FXZ3</accession>
<gene>
    <name evidence="1" type="ORF">COLO4_37976</name>
</gene>
<sequence length="131" mass="14281">MGFQLQKKNGELGLALVALVMILMLGLEGKCCRAAVLVKSNATYECKSNGRLDDCRIEEDLELELDNFDFLTTSTVFRILQGGSGNQITATTNSANQHLCQGLKGKPYDQCIAKLNGKKVPENCSTYNKGC</sequence>
<organism evidence="1 2">
    <name type="scientific">Corchorus olitorius</name>
    <dbReference type="NCBI Taxonomy" id="93759"/>
    <lineage>
        <taxon>Eukaryota</taxon>
        <taxon>Viridiplantae</taxon>
        <taxon>Streptophyta</taxon>
        <taxon>Embryophyta</taxon>
        <taxon>Tracheophyta</taxon>
        <taxon>Spermatophyta</taxon>
        <taxon>Magnoliopsida</taxon>
        <taxon>eudicotyledons</taxon>
        <taxon>Gunneridae</taxon>
        <taxon>Pentapetalae</taxon>
        <taxon>rosids</taxon>
        <taxon>malvids</taxon>
        <taxon>Malvales</taxon>
        <taxon>Malvaceae</taxon>
        <taxon>Grewioideae</taxon>
        <taxon>Apeibeae</taxon>
        <taxon>Corchorus</taxon>
    </lineage>
</organism>
<dbReference type="Proteomes" id="UP000187203">
    <property type="component" value="Unassembled WGS sequence"/>
</dbReference>
<reference evidence="2" key="1">
    <citation type="submission" date="2013-09" db="EMBL/GenBank/DDBJ databases">
        <title>Corchorus olitorius genome sequencing.</title>
        <authorList>
            <person name="Alam M."/>
            <person name="Haque M.S."/>
            <person name="Islam M.S."/>
            <person name="Emdad E.M."/>
            <person name="Islam M.M."/>
            <person name="Ahmed B."/>
            <person name="Halim A."/>
            <person name="Hossen Q.M.M."/>
            <person name="Hossain M.Z."/>
            <person name="Ahmed R."/>
            <person name="Khan M.M."/>
            <person name="Islam R."/>
            <person name="Rashid M.M."/>
            <person name="Khan S.A."/>
            <person name="Rahman M.S."/>
            <person name="Alam M."/>
            <person name="Yahiya A.S."/>
            <person name="Khan M.S."/>
            <person name="Azam M.S."/>
            <person name="Haque T."/>
            <person name="Lashkar M.Z.H."/>
            <person name="Akhand A.I."/>
            <person name="Morshed G."/>
            <person name="Roy S."/>
            <person name="Uddin K.S."/>
            <person name="Rabeya T."/>
            <person name="Hossain A.S."/>
            <person name="Chowdhury A."/>
            <person name="Snigdha A.R."/>
            <person name="Mortoza M.S."/>
            <person name="Matin S.A."/>
            <person name="Hoque S.M.E."/>
            <person name="Islam M.K."/>
            <person name="Roy D.K."/>
            <person name="Haider R."/>
            <person name="Moosa M.M."/>
            <person name="Elias S.M."/>
            <person name="Hasan A.M."/>
            <person name="Jahan S."/>
            <person name="Shafiuddin M."/>
            <person name="Mahmood N."/>
            <person name="Shommy N.S."/>
        </authorList>
    </citation>
    <scope>NUCLEOTIDE SEQUENCE [LARGE SCALE GENOMIC DNA]</scope>
    <source>
        <strain evidence="2">cv. O-4</strain>
    </source>
</reference>
<proteinExistence type="predicted"/>